<dbReference type="EMBL" id="JH689135">
    <property type="protein sequence ID" value="EJD32281.1"/>
    <property type="molecule type" value="Genomic_DNA"/>
</dbReference>
<dbReference type="Proteomes" id="UP000006514">
    <property type="component" value="Unassembled WGS sequence"/>
</dbReference>
<sequence length="127" mass="13797">MSVLYVLTLVALVIPLDPRALGFWLFHLLAQVEEYGIELGRRDVLAALFVFATNPLAHIRAAAIKPGMHAAAVLCEVRAGTAGIRCLVLRVDFCLQDAPAIDSGDSLHLIPLAQLGNPRSRVYLEEP</sequence>
<feature type="chain" id="PRO_5003735393" evidence="1">
    <location>
        <begin position="23"/>
        <end position="127"/>
    </location>
</feature>
<proteinExistence type="predicted"/>
<dbReference type="InParanoid" id="J0L7I6"/>
<dbReference type="KEGG" id="adl:AURDEDRAFT_178673"/>
<gene>
    <name evidence="2" type="ORF">AURDEDRAFT_178673</name>
</gene>
<accession>J0L7I6</accession>
<evidence type="ECO:0000313" key="3">
    <source>
        <dbReference type="Proteomes" id="UP000006514"/>
    </source>
</evidence>
<protein>
    <submittedName>
        <fullName evidence="2">Uncharacterized protein</fullName>
    </submittedName>
</protein>
<keyword evidence="1" id="KW-0732">Signal</keyword>
<reference evidence="3" key="1">
    <citation type="journal article" date="2012" name="Science">
        <title>The Paleozoic origin of enzymatic lignin decomposition reconstructed from 31 fungal genomes.</title>
        <authorList>
            <person name="Floudas D."/>
            <person name="Binder M."/>
            <person name="Riley R."/>
            <person name="Barry K."/>
            <person name="Blanchette R.A."/>
            <person name="Henrissat B."/>
            <person name="Martinez A.T."/>
            <person name="Otillar R."/>
            <person name="Spatafora J.W."/>
            <person name="Yadav J.S."/>
            <person name="Aerts A."/>
            <person name="Benoit I."/>
            <person name="Boyd A."/>
            <person name="Carlson A."/>
            <person name="Copeland A."/>
            <person name="Coutinho P.M."/>
            <person name="de Vries R.P."/>
            <person name="Ferreira P."/>
            <person name="Findley K."/>
            <person name="Foster B."/>
            <person name="Gaskell J."/>
            <person name="Glotzer D."/>
            <person name="Gorecki P."/>
            <person name="Heitman J."/>
            <person name="Hesse C."/>
            <person name="Hori C."/>
            <person name="Igarashi K."/>
            <person name="Jurgens J.A."/>
            <person name="Kallen N."/>
            <person name="Kersten P."/>
            <person name="Kohler A."/>
            <person name="Kuees U."/>
            <person name="Kumar T.K.A."/>
            <person name="Kuo A."/>
            <person name="LaButti K."/>
            <person name="Larrondo L.F."/>
            <person name="Lindquist E."/>
            <person name="Ling A."/>
            <person name="Lombard V."/>
            <person name="Lucas S."/>
            <person name="Lundell T."/>
            <person name="Martin R."/>
            <person name="McLaughlin D.J."/>
            <person name="Morgenstern I."/>
            <person name="Morin E."/>
            <person name="Murat C."/>
            <person name="Nagy L.G."/>
            <person name="Nolan M."/>
            <person name="Ohm R.A."/>
            <person name="Patyshakuliyeva A."/>
            <person name="Rokas A."/>
            <person name="Ruiz-Duenas F.J."/>
            <person name="Sabat G."/>
            <person name="Salamov A."/>
            <person name="Samejima M."/>
            <person name="Schmutz J."/>
            <person name="Slot J.C."/>
            <person name="St John F."/>
            <person name="Stenlid J."/>
            <person name="Sun H."/>
            <person name="Sun S."/>
            <person name="Syed K."/>
            <person name="Tsang A."/>
            <person name="Wiebenga A."/>
            <person name="Young D."/>
            <person name="Pisabarro A."/>
            <person name="Eastwood D.C."/>
            <person name="Martin F."/>
            <person name="Cullen D."/>
            <person name="Grigoriev I.V."/>
            <person name="Hibbett D.S."/>
        </authorList>
    </citation>
    <scope>NUCLEOTIDE SEQUENCE [LARGE SCALE GENOMIC DNA]</scope>
    <source>
        <strain evidence="3">TFB10046</strain>
    </source>
</reference>
<keyword evidence="3" id="KW-1185">Reference proteome</keyword>
<evidence type="ECO:0000256" key="1">
    <source>
        <dbReference type="SAM" id="SignalP"/>
    </source>
</evidence>
<dbReference type="AlphaFoldDB" id="J0L7I6"/>
<name>J0L7I6_AURST</name>
<feature type="signal peptide" evidence="1">
    <location>
        <begin position="1"/>
        <end position="22"/>
    </location>
</feature>
<evidence type="ECO:0000313" key="2">
    <source>
        <dbReference type="EMBL" id="EJD32281.1"/>
    </source>
</evidence>
<organism evidence="2 3">
    <name type="scientific">Auricularia subglabra (strain TFB-10046 / SS5)</name>
    <name type="common">White-rot fungus</name>
    <name type="synonym">Auricularia delicata (strain TFB10046)</name>
    <dbReference type="NCBI Taxonomy" id="717982"/>
    <lineage>
        <taxon>Eukaryota</taxon>
        <taxon>Fungi</taxon>
        <taxon>Dikarya</taxon>
        <taxon>Basidiomycota</taxon>
        <taxon>Agaricomycotina</taxon>
        <taxon>Agaricomycetes</taxon>
        <taxon>Auriculariales</taxon>
        <taxon>Auriculariaceae</taxon>
        <taxon>Auricularia</taxon>
    </lineage>
</organism>